<dbReference type="RefSeq" id="XP_073560393.1">
    <property type="nucleotide sequence ID" value="XM_073701317.1"/>
</dbReference>
<evidence type="ECO:0000256" key="1">
    <source>
        <dbReference type="SAM" id="MobiDB-lite"/>
    </source>
</evidence>
<accession>A0ABY2H7A7</accession>
<keyword evidence="3" id="KW-1185">Reference proteome</keyword>
<dbReference type="Proteomes" id="UP001642720">
    <property type="component" value="Unassembled WGS sequence"/>
</dbReference>
<organism evidence="2 3">
    <name type="scientific">Trichoderma ghanense</name>
    <dbReference type="NCBI Taxonomy" id="65468"/>
    <lineage>
        <taxon>Eukaryota</taxon>
        <taxon>Fungi</taxon>
        <taxon>Dikarya</taxon>
        <taxon>Ascomycota</taxon>
        <taxon>Pezizomycotina</taxon>
        <taxon>Sordariomycetes</taxon>
        <taxon>Hypocreomycetidae</taxon>
        <taxon>Hypocreales</taxon>
        <taxon>Hypocreaceae</taxon>
        <taxon>Trichoderma</taxon>
    </lineage>
</organism>
<reference evidence="2 3" key="1">
    <citation type="submission" date="2018-01" db="EMBL/GenBank/DDBJ databases">
        <title>Genome characterization of the sugarcane-associated fungus Trichoderma ghanense CCMA-1212 and their application in lignocelulose bioconversion.</title>
        <authorList>
            <person name="Steindorff A.S."/>
            <person name="Mendes T.D."/>
            <person name="Vilela E.S.D."/>
            <person name="Rodrigues D.S."/>
            <person name="Formighieri E.F."/>
            <person name="Melo I.S."/>
            <person name="Favaro L.C.L."/>
        </authorList>
    </citation>
    <scope>NUCLEOTIDE SEQUENCE [LARGE SCALE GENOMIC DNA]</scope>
    <source>
        <strain evidence="2 3">CCMA-1212</strain>
    </source>
</reference>
<comment type="caution">
    <text evidence="2">The sequence shown here is derived from an EMBL/GenBank/DDBJ whole genome shotgun (WGS) entry which is preliminary data.</text>
</comment>
<gene>
    <name evidence="2" type="ORF">CCMA1212_003991</name>
</gene>
<feature type="region of interest" description="Disordered" evidence="1">
    <location>
        <begin position="20"/>
        <end position="80"/>
    </location>
</feature>
<sequence length="80" mass="8160">MLPPAQTSTCQFSFDVTGTVLPPQGTPSPHSSASLAAMAGDASSTESQQDDHGGETEFLSLQPADGHGASISSFLIPRLS</sequence>
<evidence type="ECO:0000313" key="3">
    <source>
        <dbReference type="Proteomes" id="UP001642720"/>
    </source>
</evidence>
<name>A0ABY2H7A7_9HYPO</name>
<dbReference type="EMBL" id="PPTA01000004">
    <property type="protein sequence ID" value="TFB04192.1"/>
    <property type="molecule type" value="Genomic_DNA"/>
</dbReference>
<proteinExistence type="predicted"/>
<dbReference type="GeneID" id="300575767"/>
<evidence type="ECO:0000313" key="2">
    <source>
        <dbReference type="EMBL" id="TFB04192.1"/>
    </source>
</evidence>
<protein>
    <submittedName>
        <fullName evidence="2">Uncharacterized protein</fullName>
    </submittedName>
</protein>